<dbReference type="EMBL" id="CADIJZ010000051">
    <property type="protein sequence ID" value="CAB3742369.1"/>
    <property type="molecule type" value="Genomic_DNA"/>
</dbReference>
<evidence type="ECO:0000313" key="2">
    <source>
        <dbReference type="Proteomes" id="UP000494205"/>
    </source>
</evidence>
<accession>A0A6J5CRF3</accession>
<evidence type="ECO:0000313" key="1">
    <source>
        <dbReference type="EMBL" id="CAB3742369.1"/>
    </source>
</evidence>
<sequence>MRKIDSPNDAITRACASTGPAFLSAFRKTAGHKTKIAIARAMNAPIRNAPSERLSIAWKKGFIVFTGTQALDWPGRRRSGDSGASLQSITISRTPNAPLIHERRTACSWLTGVVWNCRRSLHRVDCLPVAEAGPMTIAPSRPTRDGQPAAKRTFRLAENGPPDEKGVTTIGRETPRQAMPGFIDSRTRYAVTFAMVPHARPFGPPFVIPHQRLLPLRV</sequence>
<name>A0A6J5CRF3_9BURK</name>
<organism evidence="1 2">
    <name type="scientific">Paraburkholderia rhynchosiae</name>
    <dbReference type="NCBI Taxonomy" id="487049"/>
    <lineage>
        <taxon>Bacteria</taxon>
        <taxon>Pseudomonadati</taxon>
        <taxon>Pseudomonadota</taxon>
        <taxon>Betaproteobacteria</taxon>
        <taxon>Burkholderiales</taxon>
        <taxon>Burkholderiaceae</taxon>
        <taxon>Paraburkholderia</taxon>
    </lineage>
</organism>
<reference evidence="1 2" key="1">
    <citation type="submission" date="2020-04" db="EMBL/GenBank/DDBJ databases">
        <authorList>
            <person name="De Canck E."/>
        </authorList>
    </citation>
    <scope>NUCLEOTIDE SEQUENCE [LARGE SCALE GENOMIC DNA]</scope>
    <source>
        <strain evidence="1 2">LMG 27174</strain>
    </source>
</reference>
<protein>
    <submittedName>
        <fullName evidence="1">Uncharacterized protein</fullName>
    </submittedName>
</protein>
<gene>
    <name evidence="1" type="ORF">LMG27174_06855</name>
</gene>
<dbReference type="Proteomes" id="UP000494205">
    <property type="component" value="Unassembled WGS sequence"/>
</dbReference>
<proteinExistence type="predicted"/>
<dbReference type="AlphaFoldDB" id="A0A6J5CRF3"/>